<dbReference type="PANTHER" id="PTHR43065">
    <property type="entry name" value="SENSOR HISTIDINE KINASE"/>
    <property type="match status" value="1"/>
</dbReference>
<gene>
    <name evidence="8" type="ORF">LDC_03549</name>
</gene>
<dbReference type="SMART" id="SM00065">
    <property type="entry name" value="GAF"/>
    <property type="match status" value="1"/>
</dbReference>
<keyword evidence="5 8" id="KW-0067">ATP-binding</keyword>
<dbReference type="Gene3D" id="3.30.565.10">
    <property type="entry name" value="Histidine kinase-like ATPase, C-terminal domain"/>
    <property type="match status" value="1"/>
</dbReference>
<dbReference type="InterPro" id="IPR003661">
    <property type="entry name" value="HisK_dim/P_dom"/>
</dbReference>
<reference evidence="8" key="1">
    <citation type="submission" date="2011-04" db="EMBL/GenBank/DDBJ databases">
        <title>Taxonomic and functional metagenomic profiling of the microbial community in the anoxic sediment of a brackish shallow lake (Laguna de Carrizo Central Spain).</title>
        <authorList>
            <consortium name="CONSOLIDER consortium CSD2007-00005"/>
            <person name="Guazzaroni M.-E."/>
            <person name="Richter M."/>
            <person name="Garcia-Salamanca A."/>
            <person name="Yarza P."/>
            <person name="Ferrer M."/>
        </authorList>
    </citation>
    <scope>NUCLEOTIDE SEQUENCE</scope>
</reference>
<dbReference type="SMART" id="SM00387">
    <property type="entry name" value="HATPase_c"/>
    <property type="match status" value="1"/>
</dbReference>
<evidence type="ECO:0000313" key="8">
    <source>
        <dbReference type="EMBL" id="AEI30583.1"/>
    </source>
</evidence>
<sequence length="386" mass="43141">MITKLNLDEIINSTLKLLDETLHPYASGIFILNKVDDKYQLYQSYGLEDKNITFTSESKLVIFLKKSHQPAVIKQIDGISGVNPEISSEMSQLKAALVLPLMLHDDLIGFISLGRKKSDEDYTKDDLDVLQDLARTESIAVANAQLLAEAAQAERRAAIGTMAAGINHEIGNPLNIINTKIQVFLTAVKRGFYHEKPKEEIVQECEAILNETIAQTNRIADITRRLSNFAKPSKEFKPESVNIPKEIEEALFMAGHDVELDRIKIKKEIFAQLPDIMADRREIQQIFFNIIRNGAQAIEGQGIITIRALSAQNGKVHIEIEDTGKGISDDKRHRIFEPFFTTKGAKGTGLGLSIVRQLVWRNKGEISFRSQVGSGTTFILEFPKGV</sequence>
<dbReference type="InterPro" id="IPR004358">
    <property type="entry name" value="Sig_transdc_His_kin-like_C"/>
</dbReference>
<dbReference type="SUPFAM" id="SSF55874">
    <property type="entry name" value="ATPase domain of HSP90 chaperone/DNA topoisomerase II/histidine kinase"/>
    <property type="match status" value="1"/>
</dbReference>
<feature type="domain" description="Histidine kinase" evidence="7">
    <location>
        <begin position="165"/>
        <end position="386"/>
    </location>
</feature>
<dbReference type="Pfam" id="PF13492">
    <property type="entry name" value="GAF_3"/>
    <property type="match status" value="1"/>
</dbReference>
<evidence type="ECO:0000256" key="2">
    <source>
        <dbReference type="ARBA" id="ARBA00022679"/>
    </source>
</evidence>
<keyword evidence="4" id="KW-0418">Kinase</keyword>
<protein>
    <submittedName>
        <fullName evidence="8">ATP-binding region ATPase-like domain-containing protein</fullName>
    </submittedName>
</protein>
<dbReference type="EMBL" id="JF805226">
    <property type="protein sequence ID" value="AEI30583.1"/>
    <property type="molecule type" value="Genomic_DNA"/>
</dbReference>
<name>F8UHS6_9ZZZZ</name>
<dbReference type="CDD" id="cd00082">
    <property type="entry name" value="HisKA"/>
    <property type="match status" value="1"/>
</dbReference>
<dbReference type="InterPro" id="IPR003018">
    <property type="entry name" value="GAF"/>
</dbReference>
<dbReference type="PRINTS" id="PR00344">
    <property type="entry name" value="BCTRLSENSOR"/>
</dbReference>
<dbReference type="InterPro" id="IPR005467">
    <property type="entry name" value="His_kinase_dom"/>
</dbReference>
<keyword evidence="1" id="KW-0597">Phosphoprotein</keyword>
<evidence type="ECO:0000259" key="7">
    <source>
        <dbReference type="PROSITE" id="PS50109"/>
    </source>
</evidence>
<dbReference type="PANTHER" id="PTHR43065:SF10">
    <property type="entry name" value="PEROXIDE STRESS-ACTIVATED HISTIDINE KINASE MAK3"/>
    <property type="match status" value="1"/>
</dbReference>
<keyword evidence="3" id="KW-0547">Nucleotide-binding</keyword>
<dbReference type="SUPFAM" id="SSF55781">
    <property type="entry name" value="GAF domain-like"/>
    <property type="match status" value="1"/>
</dbReference>
<keyword evidence="6" id="KW-0902">Two-component regulatory system</keyword>
<dbReference type="InterPro" id="IPR036890">
    <property type="entry name" value="HATPase_C_sf"/>
</dbReference>
<dbReference type="Gene3D" id="3.30.450.40">
    <property type="match status" value="1"/>
</dbReference>
<evidence type="ECO:0000256" key="1">
    <source>
        <dbReference type="ARBA" id="ARBA00022553"/>
    </source>
</evidence>
<dbReference type="AlphaFoldDB" id="F8UHS6"/>
<evidence type="ECO:0000256" key="6">
    <source>
        <dbReference type="ARBA" id="ARBA00023012"/>
    </source>
</evidence>
<proteinExistence type="predicted"/>
<dbReference type="Pfam" id="PF02518">
    <property type="entry name" value="HATPase_c"/>
    <property type="match status" value="1"/>
</dbReference>
<evidence type="ECO:0000256" key="3">
    <source>
        <dbReference type="ARBA" id="ARBA00022741"/>
    </source>
</evidence>
<dbReference type="PROSITE" id="PS50109">
    <property type="entry name" value="HIS_KIN"/>
    <property type="match status" value="1"/>
</dbReference>
<evidence type="ECO:0000256" key="5">
    <source>
        <dbReference type="ARBA" id="ARBA00022840"/>
    </source>
</evidence>
<dbReference type="InterPro" id="IPR029016">
    <property type="entry name" value="GAF-like_dom_sf"/>
</dbReference>
<dbReference type="Gene3D" id="1.10.287.130">
    <property type="match status" value="1"/>
</dbReference>
<dbReference type="InterPro" id="IPR036097">
    <property type="entry name" value="HisK_dim/P_sf"/>
</dbReference>
<dbReference type="SUPFAM" id="SSF47384">
    <property type="entry name" value="Homodimeric domain of signal transducing histidine kinase"/>
    <property type="match status" value="1"/>
</dbReference>
<accession>F8UHS6</accession>
<dbReference type="GO" id="GO:0005524">
    <property type="term" value="F:ATP binding"/>
    <property type="evidence" value="ECO:0007669"/>
    <property type="project" value="UniProtKB-KW"/>
</dbReference>
<dbReference type="GO" id="GO:0000155">
    <property type="term" value="F:phosphorelay sensor kinase activity"/>
    <property type="evidence" value="ECO:0007669"/>
    <property type="project" value="InterPro"/>
</dbReference>
<keyword evidence="2" id="KW-0808">Transferase</keyword>
<dbReference type="InterPro" id="IPR003594">
    <property type="entry name" value="HATPase_dom"/>
</dbReference>
<evidence type="ECO:0000256" key="4">
    <source>
        <dbReference type="ARBA" id="ARBA00022777"/>
    </source>
</evidence>
<organism evidence="8">
    <name type="scientific">uncultured microorganism</name>
    <dbReference type="NCBI Taxonomy" id="358574"/>
    <lineage>
        <taxon>unclassified sequences</taxon>
        <taxon>environmental samples</taxon>
    </lineage>
</organism>